<dbReference type="PANTHER" id="PTHR30154">
    <property type="entry name" value="LEUCINE-RESPONSIVE REGULATORY PROTEIN"/>
    <property type="match status" value="1"/>
</dbReference>
<keyword evidence="6" id="KW-1185">Reference proteome</keyword>
<organism evidence="5 6">
    <name type="scientific">candidate division MSBL1 archaeon SCGC-AAA261D19</name>
    <dbReference type="NCBI Taxonomy" id="1698273"/>
    <lineage>
        <taxon>Archaea</taxon>
        <taxon>Methanobacteriati</taxon>
        <taxon>Methanobacteriota</taxon>
        <taxon>candidate division MSBL1</taxon>
    </lineage>
</organism>
<keyword evidence="2" id="KW-0238">DNA-binding</keyword>
<reference evidence="5 6" key="1">
    <citation type="journal article" date="2016" name="Sci. Rep.">
        <title>Metabolic traits of an uncultured archaeal lineage -MSBL1- from brine pools of the Red Sea.</title>
        <authorList>
            <person name="Mwirichia R."/>
            <person name="Alam I."/>
            <person name="Rashid M."/>
            <person name="Vinu M."/>
            <person name="Ba-Alawi W."/>
            <person name="Anthony Kamau A."/>
            <person name="Kamanda Ngugi D."/>
            <person name="Goker M."/>
            <person name="Klenk H.P."/>
            <person name="Bajic V."/>
            <person name="Stingl U."/>
        </authorList>
    </citation>
    <scope>NUCLEOTIDE SEQUENCE [LARGE SCALE GENOMIC DNA]</scope>
    <source>
        <strain evidence="5">SCGC-AAA261D19</strain>
    </source>
</reference>
<dbReference type="SUPFAM" id="SSF46785">
    <property type="entry name" value="Winged helix' DNA-binding domain"/>
    <property type="match status" value="1"/>
</dbReference>
<dbReference type="PRINTS" id="PR00033">
    <property type="entry name" value="HTHASNC"/>
</dbReference>
<protein>
    <submittedName>
        <fullName evidence="5">AsnC family transcriptional regulator</fullName>
    </submittedName>
</protein>
<gene>
    <name evidence="5" type="ORF">AKJ43_00595</name>
</gene>
<dbReference type="InterPro" id="IPR011008">
    <property type="entry name" value="Dimeric_a/b-barrel"/>
</dbReference>
<dbReference type="SUPFAM" id="SSF54909">
    <property type="entry name" value="Dimeric alpha+beta barrel"/>
    <property type="match status" value="1"/>
</dbReference>
<proteinExistence type="predicted"/>
<dbReference type="EMBL" id="LHXX01000004">
    <property type="protein sequence ID" value="KXB02782.1"/>
    <property type="molecule type" value="Genomic_DNA"/>
</dbReference>
<dbReference type="InterPro" id="IPR000485">
    <property type="entry name" value="AsnC-type_HTH_dom"/>
</dbReference>
<dbReference type="SMART" id="SM00344">
    <property type="entry name" value="HTH_ASNC"/>
    <property type="match status" value="1"/>
</dbReference>
<dbReference type="GO" id="GO:0043200">
    <property type="term" value="P:response to amino acid"/>
    <property type="evidence" value="ECO:0007669"/>
    <property type="project" value="TreeGrafter"/>
</dbReference>
<accession>A0A133V8N2</accession>
<dbReference type="InterPro" id="IPR011991">
    <property type="entry name" value="ArsR-like_HTH"/>
</dbReference>
<dbReference type="PROSITE" id="PS50956">
    <property type="entry name" value="HTH_ASNC_2"/>
    <property type="match status" value="1"/>
</dbReference>
<dbReference type="CDD" id="cd00090">
    <property type="entry name" value="HTH_ARSR"/>
    <property type="match status" value="1"/>
</dbReference>
<dbReference type="InterPro" id="IPR019888">
    <property type="entry name" value="Tscrpt_reg_AsnC-like"/>
</dbReference>
<feature type="domain" description="HTH asnC-type" evidence="4">
    <location>
        <begin position="1"/>
        <end position="62"/>
    </location>
</feature>
<evidence type="ECO:0000259" key="4">
    <source>
        <dbReference type="PROSITE" id="PS50956"/>
    </source>
</evidence>
<dbReference type="Gene3D" id="3.30.70.920">
    <property type="match status" value="1"/>
</dbReference>
<keyword evidence="1" id="KW-0805">Transcription regulation</keyword>
<dbReference type="GO" id="GO:0005829">
    <property type="term" value="C:cytosol"/>
    <property type="evidence" value="ECO:0007669"/>
    <property type="project" value="TreeGrafter"/>
</dbReference>
<dbReference type="InterPro" id="IPR036388">
    <property type="entry name" value="WH-like_DNA-bd_sf"/>
</dbReference>
<evidence type="ECO:0000256" key="1">
    <source>
        <dbReference type="ARBA" id="ARBA00023015"/>
    </source>
</evidence>
<sequence>MDETDMEIVRMLEENGRIPFREIAERLDVSEGTVYNRVKRLQEENVIKGFSIRSDPMKLGRDLVAIIGLRVYGGHLVEVEKEVAEHPGVRAVYDVTGDHDAILIIRFETRAELNDFVKKLLSHKYVERTSTYVVLNVVKEDMRTLT</sequence>
<evidence type="ECO:0000313" key="6">
    <source>
        <dbReference type="Proteomes" id="UP000070400"/>
    </source>
</evidence>
<dbReference type="Gene3D" id="1.10.10.10">
    <property type="entry name" value="Winged helix-like DNA-binding domain superfamily/Winged helix DNA-binding domain"/>
    <property type="match status" value="1"/>
</dbReference>
<comment type="caution">
    <text evidence="5">The sequence shown here is derived from an EMBL/GenBank/DDBJ whole genome shotgun (WGS) entry which is preliminary data.</text>
</comment>
<evidence type="ECO:0000313" key="5">
    <source>
        <dbReference type="EMBL" id="KXB02782.1"/>
    </source>
</evidence>
<dbReference type="InterPro" id="IPR019887">
    <property type="entry name" value="Tscrpt_reg_AsnC/Lrp_C"/>
</dbReference>
<keyword evidence="3" id="KW-0804">Transcription</keyword>
<dbReference type="Pfam" id="PF13412">
    <property type="entry name" value="HTH_24"/>
    <property type="match status" value="1"/>
</dbReference>
<evidence type="ECO:0000256" key="2">
    <source>
        <dbReference type="ARBA" id="ARBA00023125"/>
    </source>
</evidence>
<dbReference type="AlphaFoldDB" id="A0A133V8N2"/>
<name>A0A133V8N2_9EURY</name>
<dbReference type="GO" id="GO:0043565">
    <property type="term" value="F:sequence-specific DNA binding"/>
    <property type="evidence" value="ECO:0007669"/>
    <property type="project" value="InterPro"/>
</dbReference>
<dbReference type="Proteomes" id="UP000070400">
    <property type="component" value="Unassembled WGS sequence"/>
</dbReference>
<dbReference type="Pfam" id="PF01037">
    <property type="entry name" value="AsnC_trans_reg"/>
    <property type="match status" value="1"/>
</dbReference>
<dbReference type="InterPro" id="IPR036390">
    <property type="entry name" value="WH_DNA-bd_sf"/>
</dbReference>
<evidence type="ECO:0000256" key="3">
    <source>
        <dbReference type="ARBA" id="ARBA00023163"/>
    </source>
</evidence>
<dbReference type="PANTHER" id="PTHR30154:SF34">
    <property type="entry name" value="TRANSCRIPTIONAL REGULATOR AZLB"/>
    <property type="match status" value="1"/>
</dbReference>